<proteinExistence type="predicted"/>
<evidence type="ECO:0000256" key="1">
    <source>
        <dbReference type="SAM" id="Phobius"/>
    </source>
</evidence>
<keyword evidence="1" id="KW-0472">Membrane</keyword>
<keyword evidence="1" id="KW-1133">Transmembrane helix</keyword>
<dbReference type="AlphaFoldDB" id="A0AAD9GT55"/>
<keyword evidence="1" id="KW-0812">Transmembrane</keyword>
<comment type="caution">
    <text evidence="2">The sequence shown here is derived from an EMBL/GenBank/DDBJ whole genome shotgun (WGS) entry which is preliminary data.</text>
</comment>
<feature type="transmembrane region" description="Helical" evidence="1">
    <location>
        <begin position="47"/>
        <end position="72"/>
    </location>
</feature>
<sequence>MALIPIWVVVDATQWIEITRVMYFALAVLVVLYTIFLVIDFPLATGIFLFVYLGASSLDLFFTLANAITALVKTDVKLANFVTTEDSEAHDPDECQHRFGSPDLYHGGSPIQRIYMPRRIWLAAIYFAVIKVAISLLSAVVLAISIALPAFVLFNGGEVSLVDHQFKFSDTPITYTALAITIWLVGIAGVSVVAVLSVKATFWVCDVGQQQLEVEAQAIPSSEVTTTNFVKVEISTPVEAAAVV</sequence>
<feature type="transmembrane region" description="Helical" evidence="1">
    <location>
        <begin position="173"/>
        <end position="196"/>
    </location>
</feature>
<accession>A0AAD9GT55</accession>
<feature type="transmembrane region" description="Helical" evidence="1">
    <location>
        <begin position="120"/>
        <end position="153"/>
    </location>
</feature>
<reference evidence="2" key="1">
    <citation type="submission" date="2023-08" db="EMBL/GenBank/DDBJ databases">
        <title>Reference Genome Resource for the Citrus Pathogen Phytophthora citrophthora.</title>
        <authorList>
            <person name="Moller H."/>
            <person name="Coetzee B."/>
            <person name="Rose L.J."/>
            <person name="Van Niekerk J.M."/>
        </authorList>
    </citation>
    <scope>NUCLEOTIDE SEQUENCE</scope>
    <source>
        <strain evidence="2">STE-U-9442</strain>
    </source>
</reference>
<protein>
    <submittedName>
        <fullName evidence="2">Uncharacterized protein</fullName>
    </submittedName>
</protein>
<keyword evidence="3" id="KW-1185">Reference proteome</keyword>
<evidence type="ECO:0000313" key="2">
    <source>
        <dbReference type="EMBL" id="KAK1944267.1"/>
    </source>
</evidence>
<feature type="transmembrane region" description="Helical" evidence="1">
    <location>
        <begin position="21"/>
        <end position="41"/>
    </location>
</feature>
<name>A0AAD9GT55_9STRA</name>
<organism evidence="2 3">
    <name type="scientific">Phytophthora citrophthora</name>
    <dbReference type="NCBI Taxonomy" id="4793"/>
    <lineage>
        <taxon>Eukaryota</taxon>
        <taxon>Sar</taxon>
        <taxon>Stramenopiles</taxon>
        <taxon>Oomycota</taxon>
        <taxon>Peronosporomycetes</taxon>
        <taxon>Peronosporales</taxon>
        <taxon>Peronosporaceae</taxon>
        <taxon>Phytophthora</taxon>
    </lineage>
</organism>
<dbReference type="EMBL" id="JASMQC010000006">
    <property type="protein sequence ID" value="KAK1944267.1"/>
    <property type="molecule type" value="Genomic_DNA"/>
</dbReference>
<dbReference type="Proteomes" id="UP001259832">
    <property type="component" value="Unassembled WGS sequence"/>
</dbReference>
<gene>
    <name evidence="2" type="ORF">P3T76_004179</name>
</gene>
<evidence type="ECO:0000313" key="3">
    <source>
        <dbReference type="Proteomes" id="UP001259832"/>
    </source>
</evidence>